<organism evidence="2">
    <name type="scientific">Vitrella brassicaformis</name>
    <dbReference type="NCBI Taxonomy" id="1169539"/>
    <lineage>
        <taxon>Eukaryota</taxon>
        <taxon>Sar</taxon>
        <taxon>Alveolata</taxon>
        <taxon>Colpodellida</taxon>
        <taxon>Vitrellaceae</taxon>
        <taxon>Vitrella</taxon>
    </lineage>
</organism>
<dbReference type="Pfam" id="PF13578">
    <property type="entry name" value="Methyltransf_24"/>
    <property type="match status" value="1"/>
</dbReference>
<evidence type="ECO:0008006" key="3">
    <source>
        <dbReference type="Google" id="ProtNLM"/>
    </source>
</evidence>
<dbReference type="PANTHER" id="PTHR37909:SF1">
    <property type="entry name" value="S-ADENOSYL-L-METHIONINE-DEPENDENT METHYLTRANSFERASES SUPERFAMILY PROTEIN"/>
    <property type="match status" value="1"/>
</dbReference>
<dbReference type="Gene3D" id="3.40.50.150">
    <property type="entry name" value="Vaccinia Virus protein VP39"/>
    <property type="match status" value="1"/>
</dbReference>
<reference evidence="2" key="1">
    <citation type="submission" date="2021-01" db="EMBL/GenBank/DDBJ databases">
        <authorList>
            <person name="Corre E."/>
            <person name="Pelletier E."/>
            <person name="Niang G."/>
            <person name="Scheremetjew M."/>
            <person name="Finn R."/>
            <person name="Kale V."/>
            <person name="Holt S."/>
            <person name="Cochrane G."/>
            <person name="Meng A."/>
            <person name="Brown T."/>
            <person name="Cohen L."/>
        </authorList>
    </citation>
    <scope>NUCLEOTIDE SEQUENCE</scope>
    <source>
        <strain evidence="2">CCMP3346</strain>
    </source>
</reference>
<protein>
    <recommendedName>
        <fullName evidence="3">Methyltransferase domain-containing protein</fullName>
    </recommendedName>
</protein>
<sequence length="235" mass="26850">MTFLLALWLFAVSSSRAGEINKKQDHQAAFPPLPLLDTRADLGDVLERENKTVGVELGVQRGEFAAEVLSRWPKCRKYYLVDLWTHQDNYNDTANVATDAQEAYMNEAKDKLRHWQDKTVWMRMLTSDAAREIPDNSVDFVYIDARHDYCGVSEDLSLYWPKLRVGGIMAGHDYLTDTEMKDIQPHTDWSLCSDGTRHSGAVKKAVSDFVRSHNLTVVSTKPQKWKNPSFATRKV</sequence>
<name>A0A7S1P4D4_9ALVE</name>
<dbReference type="PANTHER" id="PTHR37909">
    <property type="entry name" value="S-ADENOSYL-L-METHIONINE-DEPENDENT METHYLTRANSFERASES SUPERFAMILY PROTEIN"/>
    <property type="match status" value="1"/>
</dbReference>
<evidence type="ECO:0000256" key="1">
    <source>
        <dbReference type="SAM" id="SignalP"/>
    </source>
</evidence>
<gene>
    <name evidence="2" type="ORF">VBRA1451_LOCUS13964</name>
</gene>
<keyword evidence="1" id="KW-0732">Signal</keyword>
<dbReference type="InterPro" id="IPR029063">
    <property type="entry name" value="SAM-dependent_MTases_sf"/>
</dbReference>
<evidence type="ECO:0000313" key="2">
    <source>
        <dbReference type="EMBL" id="CAD9058894.1"/>
    </source>
</evidence>
<proteinExistence type="predicted"/>
<dbReference type="SUPFAM" id="SSF53335">
    <property type="entry name" value="S-adenosyl-L-methionine-dependent methyltransferases"/>
    <property type="match status" value="1"/>
</dbReference>
<dbReference type="AlphaFoldDB" id="A0A7S1P4D4"/>
<accession>A0A7S1P4D4</accession>
<feature type="signal peptide" evidence="1">
    <location>
        <begin position="1"/>
        <end position="17"/>
    </location>
</feature>
<dbReference type="EMBL" id="HBGB01024122">
    <property type="protein sequence ID" value="CAD9058894.1"/>
    <property type="molecule type" value="Transcribed_RNA"/>
</dbReference>
<feature type="chain" id="PRO_5031488034" description="Methyltransferase domain-containing protein" evidence="1">
    <location>
        <begin position="18"/>
        <end position="235"/>
    </location>
</feature>